<organism evidence="4 5">
    <name type="scientific">Rehmannia glutinosa</name>
    <name type="common">Chinese foxglove</name>
    <dbReference type="NCBI Taxonomy" id="99300"/>
    <lineage>
        <taxon>Eukaryota</taxon>
        <taxon>Viridiplantae</taxon>
        <taxon>Streptophyta</taxon>
        <taxon>Embryophyta</taxon>
        <taxon>Tracheophyta</taxon>
        <taxon>Spermatophyta</taxon>
        <taxon>Magnoliopsida</taxon>
        <taxon>eudicotyledons</taxon>
        <taxon>Gunneridae</taxon>
        <taxon>Pentapetalae</taxon>
        <taxon>asterids</taxon>
        <taxon>lamiids</taxon>
        <taxon>Lamiales</taxon>
        <taxon>Orobanchaceae</taxon>
        <taxon>Rehmannieae</taxon>
        <taxon>Rehmannia</taxon>
    </lineage>
</organism>
<evidence type="ECO:0000259" key="3">
    <source>
        <dbReference type="PROSITE" id="PS51525"/>
    </source>
</evidence>
<dbReference type="Pfam" id="PF17035">
    <property type="entry name" value="BET"/>
    <property type="match status" value="1"/>
</dbReference>
<dbReference type="Proteomes" id="UP001318860">
    <property type="component" value="Unassembled WGS sequence"/>
</dbReference>
<dbReference type="InterPro" id="IPR038336">
    <property type="entry name" value="NET_sf"/>
</dbReference>
<dbReference type="EMBL" id="JABTTQ020000004">
    <property type="protein sequence ID" value="KAK6159224.1"/>
    <property type="molecule type" value="Genomic_DNA"/>
</dbReference>
<evidence type="ECO:0000313" key="5">
    <source>
        <dbReference type="Proteomes" id="UP001318860"/>
    </source>
</evidence>
<evidence type="ECO:0000256" key="2">
    <source>
        <dbReference type="ARBA" id="ARBA00023163"/>
    </source>
</evidence>
<name>A0ABR0XJ58_REHGL</name>
<accession>A0ABR0XJ58</accession>
<dbReference type="PROSITE" id="PS51525">
    <property type="entry name" value="NET"/>
    <property type="match status" value="1"/>
</dbReference>
<evidence type="ECO:0000256" key="1">
    <source>
        <dbReference type="ARBA" id="ARBA00023015"/>
    </source>
</evidence>
<keyword evidence="5" id="KW-1185">Reference proteome</keyword>
<protein>
    <recommendedName>
        <fullName evidence="3">NET domain-containing protein</fullName>
    </recommendedName>
</protein>
<reference evidence="4 5" key="1">
    <citation type="journal article" date="2021" name="Comput. Struct. Biotechnol. J.">
        <title>De novo genome assembly of the potent medicinal plant Rehmannia glutinosa using nanopore technology.</title>
        <authorList>
            <person name="Ma L."/>
            <person name="Dong C."/>
            <person name="Song C."/>
            <person name="Wang X."/>
            <person name="Zheng X."/>
            <person name="Niu Y."/>
            <person name="Chen S."/>
            <person name="Feng W."/>
        </authorList>
    </citation>
    <scope>NUCLEOTIDE SEQUENCE [LARGE SCALE GENOMIC DNA]</scope>
    <source>
        <strain evidence="4">DH-2019</strain>
    </source>
</reference>
<keyword evidence="1" id="KW-0805">Transcription regulation</keyword>
<evidence type="ECO:0000313" key="4">
    <source>
        <dbReference type="EMBL" id="KAK6159224.1"/>
    </source>
</evidence>
<proteinExistence type="predicted"/>
<dbReference type="InterPro" id="IPR027353">
    <property type="entry name" value="NET_dom"/>
</dbReference>
<sequence length="331" mass="36902">MSGGLTPTLSTNPQLLVDPMWDRIIAVPLTSRTSTDGSHSGLFTAPEFVVMSENSGDPTTSSVNNEVGPDLFSFYTSEVAELMSQDEGLLPFSHMMSHLVGNLHDVAREKSSAKNSKSKESNGINGSASLFSNGIGALLSEFKKERLKSLLRQSVFALTKEVDEMIDPVLSVCRIRSCLKCKECLLSSEISACKVDQPQQPHKKLKILPECSVNISPSNTFCGGEIDDDLRFLLENDTTKVEELVKNHSNEFSATLYHMEQKLEELLNISMTSCRPMTLAEKQQLRKLIQKLPPRNLDRVVEIIERNKQLEKDSCDEMRVDLDEMVGTQKF</sequence>
<keyword evidence="2" id="KW-0804">Transcription</keyword>
<feature type="domain" description="NET" evidence="3">
    <location>
        <begin position="267"/>
        <end position="331"/>
    </location>
</feature>
<comment type="caution">
    <text evidence="4">The sequence shown here is derived from an EMBL/GenBank/DDBJ whole genome shotgun (WGS) entry which is preliminary data.</text>
</comment>
<dbReference type="Gene3D" id="1.20.1270.220">
    <property type="match status" value="1"/>
</dbReference>
<gene>
    <name evidence="4" type="ORF">DH2020_006538</name>
</gene>
<dbReference type="PANTHER" id="PTHR45926">
    <property type="entry name" value="OSJNBA0053K19.4 PROTEIN"/>
    <property type="match status" value="1"/>
</dbReference>